<reference evidence="6" key="1">
    <citation type="submission" date="2012-12" db="EMBL/GenBank/DDBJ databases">
        <authorList>
            <person name="Hellsten U."/>
            <person name="Grimwood J."/>
            <person name="Chapman J.A."/>
            <person name="Shapiro H."/>
            <person name="Aerts A."/>
            <person name="Otillar R.P."/>
            <person name="Terry A.Y."/>
            <person name="Boore J.L."/>
            <person name="Simakov O."/>
            <person name="Marletaz F."/>
            <person name="Cho S.-J."/>
            <person name="Edsinger-Gonzales E."/>
            <person name="Havlak P."/>
            <person name="Kuo D.-H."/>
            <person name="Larsson T."/>
            <person name="Lv J."/>
            <person name="Arendt D."/>
            <person name="Savage R."/>
            <person name="Osoegawa K."/>
            <person name="de Jong P."/>
            <person name="Lindberg D.R."/>
            <person name="Seaver E.C."/>
            <person name="Weisblat D.A."/>
            <person name="Putnam N.H."/>
            <person name="Grigoriev I.V."/>
            <person name="Rokhsar D.S."/>
        </authorList>
    </citation>
    <scope>NUCLEOTIDE SEQUENCE</scope>
    <source>
        <strain evidence="6">I ESC-2004</strain>
    </source>
</reference>
<evidence type="ECO:0000313" key="4">
    <source>
        <dbReference type="EMBL" id="ELU01984.1"/>
    </source>
</evidence>
<sequence>EEIVDLLVTCGADVNPADVIGNTPLHCASNKRFICAAKKVLSLDADHKKRNNKGFTVLNLTLVAEDQNWLEVIINLLIKRGADVNIDNANGEAPLHYASDKGLISAAEELLSPGADINIV</sequence>
<dbReference type="PROSITE" id="PS50297">
    <property type="entry name" value="ANK_REP_REGION"/>
    <property type="match status" value="1"/>
</dbReference>
<dbReference type="PANTHER" id="PTHR24126">
    <property type="entry name" value="ANKYRIN REPEAT, PH AND SEC7 DOMAIN CONTAINING PROTEIN SECG-RELATED"/>
    <property type="match status" value="1"/>
</dbReference>
<keyword evidence="2 3" id="KW-0040">ANK repeat</keyword>
<feature type="repeat" description="ANK" evidence="3">
    <location>
        <begin position="53"/>
        <end position="89"/>
    </location>
</feature>
<feature type="repeat" description="ANK" evidence="3">
    <location>
        <begin position="90"/>
        <end position="120"/>
    </location>
</feature>
<dbReference type="SUPFAM" id="SSF48403">
    <property type="entry name" value="Ankyrin repeat"/>
    <property type="match status" value="1"/>
</dbReference>
<keyword evidence="1" id="KW-0677">Repeat</keyword>
<dbReference type="EMBL" id="KB304486">
    <property type="protein sequence ID" value="ELU01984.1"/>
    <property type="molecule type" value="Genomic_DNA"/>
</dbReference>
<dbReference type="STRING" id="283909.R7U7Q7"/>
<dbReference type="OrthoDB" id="20727at2759"/>
<evidence type="ECO:0000313" key="5">
    <source>
        <dbReference type="EnsemblMetazoa" id="CapteP146063"/>
    </source>
</evidence>
<dbReference type="PROSITE" id="PS50088">
    <property type="entry name" value="ANK_REPEAT"/>
    <property type="match status" value="2"/>
</dbReference>
<evidence type="ECO:0000256" key="3">
    <source>
        <dbReference type="PROSITE-ProRule" id="PRU00023"/>
    </source>
</evidence>
<name>R7U7Q7_CAPTE</name>
<evidence type="ECO:0000256" key="2">
    <source>
        <dbReference type="ARBA" id="ARBA00023043"/>
    </source>
</evidence>
<dbReference type="HOGENOM" id="CLU_000134_18_9_1"/>
<dbReference type="Pfam" id="PF12796">
    <property type="entry name" value="Ank_2"/>
    <property type="match status" value="1"/>
</dbReference>
<keyword evidence="6" id="KW-1185">Reference proteome</keyword>
<dbReference type="SMART" id="SM00248">
    <property type="entry name" value="ANK"/>
    <property type="match status" value="3"/>
</dbReference>
<evidence type="ECO:0000256" key="1">
    <source>
        <dbReference type="ARBA" id="ARBA00022737"/>
    </source>
</evidence>
<gene>
    <name evidence="4" type="ORF">CAPTEDRAFT_146063</name>
</gene>
<dbReference type="Proteomes" id="UP000014760">
    <property type="component" value="Unassembled WGS sequence"/>
</dbReference>
<proteinExistence type="predicted"/>
<dbReference type="InterPro" id="IPR036770">
    <property type="entry name" value="Ankyrin_rpt-contain_sf"/>
</dbReference>
<dbReference type="Gene3D" id="1.25.40.20">
    <property type="entry name" value="Ankyrin repeat-containing domain"/>
    <property type="match status" value="2"/>
</dbReference>
<dbReference type="EMBL" id="AMQN01025289">
    <property type="status" value="NOT_ANNOTATED_CDS"/>
    <property type="molecule type" value="Genomic_DNA"/>
</dbReference>
<protein>
    <submittedName>
        <fullName evidence="4 5">Uncharacterized protein</fullName>
    </submittedName>
</protein>
<reference evidence="5" key="3">
    <citation type="submission" date="2015-06" db="UniProtKB">
        <authorList>
            <consortium name="EnsemblMetazoa"/>
        </authorList>
    </citation>
    <scope>IDENTIFICATION</scope>
</reference>
<dbReference type="PANTHER" id="PTHR24126:SF14">
    <property type="entry name" value="ANK_REP_REGION DOMAIN-CONTAINING PROTEIN"/>
    <property type="match status" value="1"/>
</dbReference>
<feature type="non-terminal residue" evidence="4">
    <location>
        <position position="1"/>
    </location>
</feature>
<dbReference type="EnsemblMetazoa" id="CapteT146063">
    <property type="protein sequence ID" value="CapteP146063"/>
    <property type="gene ID" value="CapteG146063"/>
</dbReference>
<accession>R7U7Q7</accession>
<reference evidence="4 6" key="2">
    <citation type="journal article" date="2013" name="Nature">
        <title>Insights into bilaterian evolution from three spiralian genomes.</title>
        <authorList>
            <person name="Simakov O."/>
            <person name="Marletaz F."/>
            <person name="Cho S.J."/>
            <person name="Edsinger-Gonzales E."/>
            <person name="Havlak P."/>
            <person name="Hellsten U."/>
            <person name="Kuo D.H."/>
            <person name="Larsson T."/>
            <person name="Lv J."/>
            <person name="Arendt D."/>
            <person name="Savage R."/>
            <person name="Osoegawa K."/>
            <person name="de Jong P."/>
            <person name="Grimwood J."/>
            <person name="Chapman J.A."/>
            <person name="Shapiro H."/>
            <person name="Aerts A."/>
            <person name="Otillar R.P."/>
            <person name="Terry A.Y."/>
            <person name="Boore J.L."/>
            <person name="Grigoriev I.V."/>
            <person name="Lindberg D.R."/>
            <person name="Seaver E.C."/>
            <person name="Weisblat D.A."/>
            <person name="Putnam N.H."/>
            <person name="Rokhsar D.S."/>
        </authorList>
    </citation>
    <scope>NUCLEOTIDE SEQUENCE</scope>
    <source>
        <strain evidence="4 6">I ESC-2004</strain>
    </source>
</reference>
<dbReference type="AlphaFoldDB" id="R7U7Q7"/>
<evidence type="ECO:0000313" key="6">
    <source>
        <dbReference type="Proteomes" id="UP000014760"/>
    </source>
</evidence>
<organism evidence="4">
    <name type="scientific">Capitella teleta</name>
    <name type="common">Polychaete worm</name>
    <dbReference type="NCBI Taxonomy" id="283909"/>
    <lineage>
        <taxon>Eukaryota</taxon>
        <taxon>Metazoa</taxon>
        <taxon>Spiralia</taxon>
        <taxon>Lophotrochozoa</taxon>
        <taxon>Annelida</taxon>
        <taxon>Polychaeta</taxon>
        <taxon>Sedentaria</taxon>
        <taxon>Scolecida</taxon>
        <taxon>Capitellidae</taxon>
        <taxon>Capitella</taxon>
    </lineage>
</organism>
<dbReference type="InterPro" id="IPR002110">
    <property type="entry name" value="Ankyrin_rpt"/>
</dbReference>